<dbReference type="GO" id="GO:0005694">
    <property type="term" value="C:chromosome"/>
    <property type="evidence" value="ECO:0007669"/>
    <property type="project" value="InterPro"/>
</dbReference>
<evidence type="ECO:0000256" key="7">
    <source>
        <dbReference type="ARBA" id="ARBA00023029"/>
    </source>
</evidence>
<feature type="region of interest" description="Interaction with DNA" evidence="10">
    <location>
        <begin position="199"/>
        <end position="204"/>
    </location>
</feature>
<dbReference type="GO" id="GO:0003917">
    <property type="term" value="F:DNA topoisomerase type I (single strand cut, ATP-independent) activity"/>
    <property type="evidence" value="ECO:0007669"/>
    <property type="project" value="UniProtKB-UniRule"/>
</dbReference>
<evidence type="ECO:0000256" key="8">
    <source>
        <dbReference type="ARBA" id="ARBA00023125"/>
    </source>
</evidence>
<accession>A0A0G1PK48</accession>
<dbReference type="PANTHER" id="PTHR42785">
    <property type="entry name" value="DNA TOPOISOMERASE, TYPE IA, CORE"/>
    <property type="match status" value="1"/>
</dbReference>
<feature type="site" description="Interaction with DNA" evidence="10">
    <location>
        <position position="49"/>
    </location>
</feature>
<keyword evidence="4" id="KW-0863">Zinc-finger</keyword>
<evidence type="ECO:0000256" key="2">
    <source>
        <dbReference type="ARBA" id="ARBA00009446"/>
    </source>
</evidence>
<dbReference type="CDD" id="cd03363">
    <property type="entry name" value="TOPRIM_TopoIA_TopoI"/>
    <property type="match status" value="1"/>
</dbReference>
<dbReference type="PROSITE" id="PS00396">
    <property type="entry name" value="TOPO_IA_1"/>
    <property type="match status" value="1"/>
</dbReference>
<dbReference type="GO" id="GO:0006265">
    <property type="term" value="P:DNA topological change"/>
    <property type="evidence" value="ECO:0007669"/>
    <property type="project" value="UniProtKB-UniRule"/>
</dbReference>
<dbReference type="InterPro" id="IPR013825">
    <property type="entry name" value="Topo_IA_cen_sub2"/>
</dbReference>
<dbReference type="SUPFAM" id="SSF57783">
    <property type="entry name" value="Zinc beta-ribbon"/>
    <property type="match status" value="1"/>
</dbReference>
<feature type="site" description="Interaction with DNA" evidence="10">
    <location>
        <position position="175"/>
    </location>
</feature>
<dbReference type="Gene3D" id="2.70.20.10">
    <property type="entry name" value="Topoisomerase I, domain 3"/>
    <property type="match status" value="1"/>
</dbReference>
<dbReference type="GO" id="GO:0003677">
    <property type="term" value="F:DNA binding"/>
    <property type="evidence" value="ECO:0007669"/>
    <property type="project" value="UniProtKB-KW"/>
</dbReference>
<dbReference type="Gene3D" id="3.40.50.140">
    <property type="match status" value="1"/>
</dbReference>
<feature type="site" description="Interaction with DNA" evidence="10">
    <location>
        <position position="176"/>
    </location>
</feature>
<feature type="site" description="Interaction with DNA" evidence="10">
    <location>
        <position position="184"/>
    </location>
</feature>
<dbReference type="InterPro" id="IPR013497">
    <property type="entry name" value="Topo_IA_cen"/>
</dbReference>
<dbReference type="AlphaFoldDB" id="A0A0G1PK48"/>
<dbReference type="SMART" id="SM00493">
    <property type="entry name" value="TOPRIM"/>
    <property type="match status" value="1"/>
</dbReference>
<evidence type="ECO:0000256" key="6">
    <source>
        <dbReference type="ARBA" id="ARBA00022842"/>
    </source>
</evidence>
<keyword evidence="6" id="KW-0460">Magnesium</keyword>
<keyword evidence="9 10" id="KW-0413">Isomerase</keyword>
<dbReference type="EMBL" id="LCMI01000006">
    <property type="protein sequence ID" value="KKU33082.1"/>
    <property type="molecule type" value="Genomic_DNA"/>
</dbReference>
<dbReference type="InterPro" id="IPR003602">
    <property type="entry name" value="Topo_IA_DNA-bd_dom"/>
</dbReference>
<protein>
    <recommendedName>
        <fullName evidence="10">DNA topoisomerase 1</fullName>
        <ecNumber evidence="10">5.6.2.1</ecNumber>
    </recommendedName>
    <alternativeName>
        <fullName evidence="10">DNA topoisomerase I</fullName>
    </alternativeName>
</protein>
<evidence type="ECO:0000256" key="11">
    <source>
        <dbReference type="SAM" id="MobiDB-lite"/>
    </source>
</evidence>
<dbReference type="InterPro" id="IPR003601">
    <property type="entry name" value="Topo_IA_2"/>
</dbReference>
<dbReference type="InterPro" id="IPR000380">
    <property type="entry name" value="Topo_IA"/>
</dbReference>
<organism evidence="14 15">
    <name type="scientific">Candidatus Collierbacteria bacterium GW2011_GWA2_46_26</name>
    <dbReference type="NCBI Taxonomy" id="1618381"/>
    <lineage>
        <taxon>Bacteria</taxon>
        <taxon>Candidatus Collieribacteriota</taxon>
    </lineage>
</organism>
<name>A0A0G1PK48_9BACT</name>
<feature type="domain" description="Toprim" evidence="12">
    <location>
        <begin position="19"/>
        <end position="149"/>
    </location>
</feature>
<dbReference type="SMART" id="SM00437">
    <property type="entry name" value="TOP1Ac"/>
    <property type="match status" value="1"/>
</dbReference>
<reference evidence="14 15" key="1">
    <citation type="journal article" date="2015" name="Nature">
        <title>rRNA introns, odd ribosomes, and small enigmatic genomes across a large radiation of phyla.</title>
        <authorList>
            <person name="Brown C.T."/>
            <person name="Hug L.A."/>
            <person name="Thomas B.C."/>
            <person name="Sharon I."/>
            <person name="Castelle C.J."/>
            <person name="Singh A."/>
            <person name="Wilkins M.J."/>
            <person name="Williams K.H."/>
            <person name="Banfield J.F."/>
        </authorList>
    </citation>
    <scope>NUCLEOTIDE SEQUENCE [LARGE SCALE GENOMIC DNA]</scope>
</reference>
<dbReference type="InterPro" id="IPR006171">
    <property type="entry name" value="TOPRIM_dom"/>
</dbReference>
<dbReference type="InterPro" id="IPR034149">
    <property type="entry name" value="TOPRIM_TopoI"/>
</dbReference>
<evidence type="ECO:0000256" key="3">
    <source>
        <dbReference type="ARBA" id="ARBA00022723"/>
    </source>
</evidence>
<comment type="subunit">
    <text evidence="10">Monomer.</text>
</comment>
<evidence type="ECO:0000259" key="13">
    <source>
        <dbReference type="PROSITE" id="PS52039"/>
    </source>
</evidence>
<feature type="site" description="Interaction with DNA" evidence="10">
    <location>
        <position position="179"/>
    </location>
</feature>
<dbReference type="Pfam" id="PF01751">
    <property type="entry name" value="Toprim"/>
    <property type="match status" value="1"/>
</dbReference>
<dbReference type="PROSITE" id="PS52039">
    <property type="entry name" value="TOPO_IA_2"/>
    <property type="match status" value="1"/>
</dbReference>
<dbReference type="Gene3D" id="1.10.460.10">
    <property type="entry name" value="Topoisomerase I, domain 2"/>
    <property type="match status" value="1"/>
</dbReference>
<dbReference type="InterPro" id="IPR023406">
    <property type="entry name" value="Topo_IA_AS"/>
</dbReference>
<dbReference type="HAMAP" id="MF_00952">
    <property type="entry name" value="Topoisom_1_prok"/>
    <property type="match status" value="1"/>
</dbReference>
<dbReference type="SUPFAM" id="SSF56712">
    <property type="entry name" value="Prokaryotic type I DNA topoisomerase"/>
    <property type="match status" value="1"/>
</dbReference>
<dbReference type="PANTHER" id="PTHR42785:SF1">
    <property type="entry name" value="DNA TOPOISOMERASE"/>
    <property type="match status" value="1"/>
</dbReference>
<keyword evidence="7 10" id="KW-0799">Topoisomerase</keyword>
<dbReference type="InterPro" id="IPR028612">
    <property type="entry name" value="Topoisom_1_IA"/>
</dbReference>
<evidence type="ECO:0000313" key="15">
    <source>
        <dbReference type="Proteomes" id="UP000034794"/>
    </source>
</evidence>
<evidence type="ECO:0000313" key="14">
    <source>
        <dbReference type="EMBL" id="KKU33082.1"/>
    </source>
</evidence>
<dbReference type="Gene3D" id="1.10.290.10">
    <property type="entry name" value="Topoisomerase I, domain 4"/>
    <property type="match status" value="1"/>
</dbReference>
<sequence length="720" mass="81666">MYILKKATGGSRPAPTEKMKLVIVESPTKTKSLSKYLGGDFEILASMGHVRDLPKSKFGIEIKELKNSKTQKLKTEQYEFVPVYELMDRKEDTVKKLKIVAAKADEIILASDPDREGEAIAWHVNEILKESLKGKKKQPIFKRVAYNSITKEAILEAMEHPREIDMNMVNSQQARRFLDRLVGYKLSPILWKKVRRGLSAGRVQSVAVRLIVEREREIEKFVPVEYWQIRALIKTQKLENSKSEEEFWVELAKYKTNKADIHSGEEAKKILEILESAEYVVSEIKKAERRTQPHAPFKTSTLQQAAANVLGWSAKRTMNIAQKLYEQGDITYHRTDSFNLAPVAIDSVRKFIGEEYGEKYLPKSPRMYKASGKVVAQEAHEAVRPTHIEMTPEKYTGQEMAMDEKKLYSLIWRRTVACQMAEAVFDDTKVVVQANECELTANGIVVKFDGWKKLFTKDLPTAAQSGQTGEFQALPELSVGEVLSKKKVESLQKFTQPPARFNDASLIKELEKKGIGRPSTYAAIISTIIDRRYVEQKDKKFFSTSIGMAVVDFLMENFPREMQYEFTAKMEDSLDDIANGKLPWMEMLSKFWGDFSRKLFKVDKESARVGVPTTGTGVKCPLCGIGEVVIRDGKFGKFLSCNRYPECTYKAPYIQYVDGAVCEKCGKRVVSKKTRTGRDFFGCEDYPNCTWASWKKPQPKDGSGGATDTEASEGGVDEVE</sequence>
<dbReference type="PRINTS" id="PR00417">
    <property type="entry name" value="PRTPISMRASEI"/>
</dbReference>
<dbReference type="Proteomes" id="UP000034794">
    <property type="component" value="Unassembled WGS sequence"/>
</dbReference>
<dbReference type="InterPro" id="IPR013826">
    <property type="entry name" value="Topo_IA_cen_sub3"/>
</dbReference>
<dbReference type="Pfam" id="PF01131">
    <property type="entry name" value="Topoisom_bac"/>
    <property type="match status" value="1"/>
</dbReference>
<dbReference type="InterPro" id="IPR013498">
    <property type="entry name" value="Topo_IA_Znf"/>
</dbReference>
<evidence type="ECO:0000256" key="1">
    <source>
        <dbReference type="ARBA" id="ARBA00000213"/>
    </source>
</evidence>
<feature type="site" description="Interaction with DNA" evidence="10">
    <location>
        <position position="191"/>
    </location>
</feature>
<feature type="domain" description="Topo IA-type catalytic" evidence="13">
    <location>
        <begin position="165"/>
        <end position="600"/>
    </location>
</feature>
<dbReference type="EC" id="5.6.2.1" evidence="10"/>
<dbReference type="SMART" id="SM00436">
    <property type="entry name" value="TOP1Bc"/>
    <property type="match status" value="1"/>
</dbReference>
<feature type="site" description="Interaction with DNA" evidence="10">
    <location>
        <position position="531"/>
    </location>
</feature>
<evidence type="ECO:0000256" key="4">
    <source>
        <dbReference type="ARBA" id="ARBA00022771"/>
    </source>
</evidence>
<keyword evidence="8 10" id="KW-0238">DNA-binding</keyword>
<evidence type="ECO:0000256" key="5">
    <source>
        <dbReference type="ARBA" id="ARBA00022833"/>
    </source>
</evidence>
<evidence type="ECO:0000256" key="10">
    <source>
        <dbReference type="HAMAP-Rule" id="MF_00952"/>
    </source>
</evidence>
<dbReference type="NCBIfam" id="TIGR01051">
    <property type="entry name" value="topA_bact"/>
    <property type="match status" value="1"/>
</dbReference>
<feature type="active site" description="O-(5'-phospho-DNA)-tyrosine intermediate" evidence="10">
    <location>
        <position position="332"/>
    </location>
</feature>
<comment type="caution">
    <text evidence="14">The sequence shown here is derived from an EMBL/GenBank/DDBJ whole genome shotgun (WGS) entry which is preliminary data.</text>
</comment>
<dbReference type="Gene3D" id="3.30.65.10">
    <property type="entry name" value="Bacterial Topoisomerase I, domain 1"/>
    <property type="match status" value="2"/>
</dbReference>
<dbReference type="InterPro" id="IPR013824">
    <property type="entry name" value="Topo_IA_cen_sub1"/>
</dbReference>
<comment type="catalytic activity">
    <reaction evidence="1 10">
        <text>ATP-independent breakage of single-stranded DNA, followed by passage and rejoining.</text>
        <dbReference type="EC" id="5.6.2.1"/>
    </reaction>
</comment>
<dbReference type="Pfam" id="PF01396">
    <property type="entry name" value="Zn_ribbon_Top1"/>
    <property type="match status" value="2"/>
</dbReference>
<dbReference type="InterPro" id="IPR023405">
    <property type="entry name" value="Topo_IA_core_domain"/>
</dbReference>
<gene>
    <name evidence="10" type="primary">topA</name>
    <name evidence="14" type="ORF">UX47_C0006G0053</name>
</gene>
<dbReference type="GO" id="GO:0008270">
    <property type="term" value="F:zinc ion binding"/>
    <property type="evidence" value="ECO:0007669"/>
    <property type="project" value="UniProtKB-KW"/>
</dbReference>
<evidence type="ECO:0000259" key="12">
    <source>
        <dbReference type="PROSITE" id="PS50880"/>
    </source>
</evidence>
<evidence type="ECO:0000256" key="9">
    <source>
        <dbReference type="ARBA" id="ARBA00023235"/>
    </source>
</evidence>
<dbReference type="PATRIC" id="fig|1618381.3.peg.661"/>
<comment type="function">
    <text evidence="10">Releases the supercoiling and torsional tension of DNA, which is introduced during the DNA replication and transcription, by transiently cleaving and rejoining one strand of the DNA duplex. Introduces a single-strand break via transesterification at a target site in duplex DNA. The scissile phosphodiester is attacked by the catalytic tyrosine of the enzyme, resulting in the formation of a DNA-(5'-phosphotyrosyl)-enzyme intermediate and the expulsion of a 3'-OH DNA strand. The free DNA strand then undergoes passage around the unbroken strand, thus removing DNA supercoils. Finally, in the religation step, the DNA 3'-OH attacks the covalent intermediate to expel the active-site tyrosine and restore the DNA phosphodiester backbone.</text>
</comment>
<feature type="site" description="Interaction with DNA" evidence="10">
    <location>
        <position position="334"/>
    </location>
</feature>
<dbReference type="CDD" id="cd00186">
    <property type="entry name" value="TOP1Ac"/>
    <property type="match status" value="1"/>
</dbReference>
<comment type="similarity">
    <text evidence="2 10">Belongs to the type IA topoisomerase family.</text>
</comment>
<dbReference type="InterPro" id="IPR005733">
    <property type="entry name" value="TopoI_bac-type"/>
</dbReference>
<keyword evidence="3" id="KW-0479">Metal-binding</keyword>
<keyword evidence="5" id="KW-0862">Zinc</keyword>
<dbReference type="PROSITE" id="PS50880">
    <property type="entry name" value="TOPRIM"/>
    <property type="match status" value="1"/>
</dbReference>
<proteinExistence type="inferred from homology"/>
<feature type="region of interest" description="Disordered" evidence="11">
    <location>
        <begin position="693"/>
        <end position="720"/>
    </location>
</feature>